<evidence type="ECO:0000313" key="2">
    <source>
        <dbReference type="EMBL" id="SDB32749.1"/>
    </source>
</evidence>
<dbReference type="PANTHER" id="PTHR30303">
    <property type="entry name" value="HYDROGENASE ISOENZYMES FORMATION PROTEIN HYPE"/>
    <property type="match status" value="1"/>
</dbReference>
<dbReference type="STRING" id="1732.SAMN02910417_02429"/>
<dbReference type="Pfam" id="PF02769">
    <property type="entry name" value="AIRS_C"/>
    <property type="match status" value="1"/>
</dbReference>
<gene>
    <name evidence="2" type="ORF">SAMN02910417_02429</name>
</gene>
<dbReference type="SUPFAM" id="SSF56042">
    <property type="entry name" value="PurM C-terminal domain-like"/>
    <property type="match status" value="1"/>
</dbReference>
<dbReference type="Gene3D" id="3.90.650.10">
    <property type="entry name" value="PurM-like C-terminal domain"/>
    <property type="match status" value="1"/>
</dbReference>
<dbReference type="InterPro" id="IPR011854">
    <property type="entry name" value="HypE"/>
</dbReference>
<keyword evidence="3" id="KW-1185">Reference proteome</keyword>
<protein>
    <submittedName>
        <fullName evidence="2">AIR synthase related protein, C-terminal domain</fullName>
    </submittedName>
</protein>
<reference evidence="2 3" key="1">
    <citation type="submission" date="2016-10" db="EMBL/GenBank/DDBJ databases">
        <authorList>
            <person name="de Groot N.N."/>
        </authorList>
    </citation>
    <scope>NUCLEOTIDE SEQUENCE [LARGE SCALE GENOMIC DNA]</scope>
    <source>
        <strain evidence="2 3">DSM 3217</strain>
    </source>
</reference>
<proteinExistence type="predicted"/>
<dbReference type="EMBL" id="FMXR01000020">
    <property type="protein sequence ID" value="SDB32749.1"/>
    <property type="molecule type" value="Genomic_DNA"/>
</dbReference>
<dbReference type="OrthoDB" id="153904at2"/>
<organism evidence="2 3">
    <name type="scientific">Eubacterium oxidoreducens</name>
    <dbReference type="NCBI Taxonomy" id="1732"/>
    <lineage>
        <taxon>Bacteria</taxon>
        <taxon>Bacillati</taxon>
        <taxon>Bacillota</taxon>
        <taxon>Clostridia</taxon>
        <taxon>Eubacteriales</taxon>
        <taxon>Eubacteriaceae</taxon>
        <taxon>Eubacterium</taxon>
    </lineage>
</organism>
<dbReference type="InterPro" id="IPR036676">
    <property type="entry name" value="PurM-like_C_sf"/>
</dbReference>
<dbReference type="RefSeq" id="WP_090174625.1">
    <property type="nucleotide sequence ID" value="NZ_FMXR01000020.1"/>
</dbReference>
<dbReference type="Proteomes" id="UP000199228">
    <property type="component" value="Unassembled WGS sequence"/>
</dbReference>
<accession>A0A1G6CIN3</accession>
<evidence type="ECO:0000313" key="3">
    <source>
        <dbReference type="Proteomes" id="UP000199228"/>
    </source>
</evidence>
<dbReference type="InterPro" id="IPR010918">
    <property type="entry name" value="PurM-like_C_dom"/>
</dbReference>
<dbReference type="GO" id="GO:0051604">
    <property type="term" value="P:protein maturation"/>
    <property type="evidence" value="ECO:0007669"/>
    <property type="project" value="TreeGrafter"/>
</dbReference>
<evidence type="ECO:0000259" key="1">
    <source>
        <dbReference type="Pfam" id="PF02769"/>
    </source>
</evidence>
<sequence length="221" mass="25368">MDDREKNRALRAKTLKKFLEITDKTHANQTLWEIVTAQKKNKRIEPLSAGDELVLVGNIGYAATVYLAKYKKEELETRIHPRVVSRGLKMEAKPLPKHLEIAAIYEVTEGGLNKSLNELAKDYQKGFWIDARRVMIRQETVEFCEFYDLHPWDLLSKDCYLLVTKRAMKVVDACKKAGLICNKIGHLTPDNKKVICRAGEESLLNRARPDALLTVLKKDFE</sequence>
<name>A0A1G6CIN3_EUBOX</name>
<dbReference type="PANTHER" id="PTHR30303:SF4">
    <property type="entry name" value="HYDROGENASE EXPRESSION_FORMATION PROTEIN HYPE"/>
    <property type="match status" value="1"/>
</dbReference>
<feature type="domain" description="PurM-like C-terminal" evidence="1">
    <location>
        <begin position="49"/>
        <end position="193"/>
    </location>
</feature>
<dbReference type="AlphaFoldDB" id="A0A1G6CIN3"/>